<feature type="region of interest" description="Disordered" evidence="2">
    <location>
        <begin position="1"/>
        <end position="28"/>
    </location>
</feature>
<organism evidence="4 5">
    <name type="scientific">Apiosordaria backusii</name>
    <dbReference type="NCBI Taxonomy" id="314023"/>
    <lineage>
        <taxon>Eukaryota</taxon>
        <taxon>Fungi</taxon>
        <taxon>Dikarya</taxon>
        <taxon>Ascomycota</taxon>
        <taxon>Pezizomycotina</taxon>
        <taxon>Sordariomycetes</taxon>
        <taxon>Sordariomycetidae</taxon>
        <taxon>Sordariales</taxon>
        <taxon>Lasiosphaeriaceae</taxon>
        <taxon>Apiosordaria</taxon>
    </lineage>
</organism>
<dbReference type="GO" id="GO:0008270">
    <property type="term" value="F:zinc ion binding"/>
    <property type="evidence" value="ECO:0007669"/>
    <property type="project" value="InterPro"/>
</dbReference>
<dbReference type="InterPro" id="IPR053157">
    <property type="entry name" value="Sterol_Uptake_Regulator"/>
</dbReference>
<name>A0AA40BKU5_9PEZI</name>
<dbReference type="Pfam" id="PF00172">
    <property type="entry name" value="Zn_clus"/>
    <property type="match status" value="1"/>
</dbReference>
<dbReference type="InterPro" id="IPR036864">
    <property type="entry name" value="Zn2-C6_fun-type_DNA-bd_sf"/>
</dbReference>
<dbReference type="Proteomes" id="UP001172159">
    <property type="component" value="Unassembled WGS sequence"/>
</dbReference>
<dbReference type="SMART" id="SM00066">
    <property type="entry name" value="GAL4"/>
    <property type="match status" value="1"/>
</dbReference>
<dbReference type="PROSITE" id="PS00463">
    <property type="entry name" value="ZN2_CY6_FUNGAL_1"/>
    <property type="match status" value="1"/>
</dbReference>
<dbReference type="PROSITE" id="PS50048">
    <property type="entry name" value="ZN2_CY6_FUNGAL_2"/>
    <property type="match status" value="1"/>
</dbReference>
<dbReference type="Gene3D" id="4.10.240.10">
    <property type="entry name" value="Zn(2)-C6 fungal-type DNA-binding domain"/>
    <property type="match status" value="1"/>
</dbReference>
<dbReference type="PANTHER" id="PTHR47784:SF5">
    <property type="entry name" value="STEROL UPTAKE CONTROL PROTEIN 2"/>
    <property type="match status" value="1"/>
</dbReference>
<sequence>MEPEYRTRRPHKKSRNGCQPCKQRRKKCDELKPRCTRCVDRDLNCQYQSRRQRPEEEGWRPVSPSQSRSPSIIPVHGIDSMTPDELELLRHYLTHTSRIIPYDGDDLYALQEGFPSLAFRCRTLMNSILALAAVCKCHDIMTQPTINEKHREQAQALLLVAEDRHKESLRRTQYEIPNLHRECYDATLANAPLMVLYILANHSIRIQWAEITADVPAGFVPTQLQWVLLIRAAHLAYSGMLSDIDLGLESYPEPHSPASNPPVSPLDQLSPDPVNHIISPEDGPTKHTRELFLPILAATSRGALTSLRTKAEARRTEMPAHPEIAFSFVALGTLEDIADEVFKTNSHAIDLKLSLERAHSSPTTPPPQSRLSCVSPWLRNYLARVTMATPTRPFRRTITAFVNRVPAEYLTLVQSSVELLSESRGIESLTTPQRLAVDIFAHWLVLVMLLDGVWWIGGIGAWELGRIVNTLGDKGFGEAEGKTTWWPASMYSINVELKKQMATEHQHGS</sequence>
<evidence type="ECO:0000313" key="4">
    <source>
        <dbReference type="EMBL" id="KAK0736096.1"/>
    </source>
</evidence>
<protein>
    <recommendedName>
        <fullName evidence="3">Zn(2)-C6 fungal-type domain-containing protein</fullName>
    </recommendedName>
</protein>
<evidence type="ECO:0000256" key="2">
    <source>
        <dbReference type="SAM" id="MobiDB-lite"/>
    </source>
</evidence>
<evidence type="ECO:0000259" key="3">
    <source>
        <dbReference type="PROSITE" id="PS50048"/>
    </source>
</evidence>
<feature type="domain" description="Zn(2)-C6 fungal-type" evidence="3">
    <location>
        <begin position="17"/>
        <end position="47"/>
    </location>
</feature>
<dbReference type="SUPFAM" id="SSF57701">
    <property type="entry name" value="Zn2/Cys6 DNA-binding domain"/>
    <property type="match status" value="1"/>
</dbReference>
<gene>
    <name evidence="4" type="ORF">B0T21DRAFT_450927</name>
</gene>
<feature type="compositionally biased region" description="Low complexity" evidence="2">
    <location>
        <begin position="60"/>
        <end position="75"/>
    </location>
</feature>
<comment type="caution">
    <text evidence="4">The sequence shown here is derived from an EMBL/GenBank/DDBJ whole genome shotgun (WGS) entry which is preliminary data.</text>
</comment>
<dbReference type="InterPro" id="IPR001138">
    <property type="entry name" value="Zn2Cys6_DnaBD"/>
</dbReference>
<dbReference type="GO" id="GO:0001228">
    <property type="term" value="F:DNA-binding transcription activator activity, RNA polymerase II-specific"/>
    <property type="evidence" value="ECO:0007669"/>
    <property type="project" value="TreeGrafter"/>
</dbReference>
<dbReference type="PRINTS" id="PR00755">
    <property type="entry name" value="AFLATOXINBRP"/>
</dbReference>
<proteinExistence type="predicted"/>
<keyword evidence="1" id="KW-0539">Nucleus</keyword>
<keyword evidence="5" id="KW-1185">Reference proteome</keyword>
<feature type="region of interest" description="Disordered" evidence="2">
    <location>
        <begin position="54"/>
        <end position="76"/>
    </location>
</feature>
<dbReference type="EMBL" id="JAUKTV010000006">
    <property type="protein sequence ID" value="KAK0736096.1"/>
    <property type="molecule type" value="Genomic_DNA"/>
</dbReference>
<dbReference type="CDD" id="cd00067">
    <property type="entry name" value="GAL4"/>
    <property type="match status" value="1"/>
</dbReference>
<evidence type="ECO:0000256" key="1">
    <source>
        <dbReference type="ARBA" id="ARBA00023242"/>
    </source>
</evidence>
<accession>A0AA40BKU5</accession>
<dbReference type="PANTHER" id="PTHR47784">
    <property type="entry name" value="STEROL UPTAKE CONTROL PROTEIN 2"/>
    <property type="match status" value="1"/>
</dbReference>
<evidence type="ECO:0000313" key="5">
    <source>
        <dbReference type="Proteomes" id="UP001172159"/>
    </source>
</evidence>
<reference evidence="4" key="1">
    <citation type="submission" date="2023-06" db="EMBL/GenBank/DDBJ databases">
        <title>Genome-scale phylogeny and comparative genomics of the fungal order Sordariales.</title>
        <authorList>
            <consortium name="Lawrence Berkeley National Laboratory"/>
            <person name="Hensen N."/>
            <person name="Bonometti L."/>
            <person name="Westerberg I."/>
            <person name="Brannstrom I.O."/>
            <person name="Guillou S."/>
            <person name="Cros-Aarteil S."/>
            <person name="Calhoun S."/>
            <person name="Haridas S."/>
            <person name="Kuo A."/>
            <person name="Mondo S."/>
            <person name="Pangilinan J."/>
            <person name="Riley R."/>
            <person name="Labutti K."/>
            <person name="Andreopoulos B."/>
            <person name="Lipzen A."/>
            <person name="Chen C."/>
            <person name="Yanf M."/>
            <person name="Daum C."/>
            <person name="Ng V."/>
            <person name="Clum A."/>
            <person name="Steindorff A."/>
            <person name="Ohm R."/>
            <person name="Martin F."/>
            <person name="Silar P."/>
            <person name="Natvig D."/>
            <person name="Lalanne C."/>
            <person name="Gautier V."/>
            <person name="Ament-Velasquez S.L."/>
            <person name="Kruys A."/>
            <person name="Hutchinson M.I."/>
            <person name="Powell A.J."/>
            <person name="Barry K."/>
            <person name="Miller A.N."/>
            <person name="Grigoriev I.V."/>
            <person name="Debuchy R."/>
            <person name="Gladieux P."/>
            <person name="Thoren M.H."/>
            <person name="Johannesson H."/>
        </authorList>
    </citation>
    <scope>NUCLEOTIDE SEQUENCE</scope>
    <source>
        <strain evidence="4">CBS 540.89</strain>
    </source>
</reference>
<dbReference type="AlphaFoldDB" id="A0AA40BKU5"/>